<dbReference type="Proteomes" id="UP001549773">
    <property type="component" value="Unassembled WGS sequence"/>
</dbReference>
<accession>A0ABV2TU33</accession>
<keyword evidence="1" id="KW-0732">Signal</keyword>
<dbReference type="Pfam" id="PF10677">
    <property type="entry name" value="DUF2490"/>
    <property type="match status" value="1"/>
</dbReference>
<dbReference type="EMBL" id="JBEWYP010000001">
    <property type="protein sequence ID" value="MET7027854.1"/>
    <property type="molecule type" value="Genomic_DNA"/>
</dbReference>
<dbReference type="InterPro" id="IPR019619">
    <property type="entry name" value="DUF2490"/>
</dbReference>
<dbReference type="RefSeq" id="WP_354616737.1">
    <property type="nucleotide sequence ID" value="NZ_JBEWYP010000001.1"/>
</dbReference>
<name>A0ABV2TU33_9FLAO</name>
<keyword evidence="3" id="KW-1185">Reference proteome</keyword>
<evidence type="ECO:0000313" key="2">
    <source>
        <dbReference type="EMBL" id="MET7027854.1"/>
    </source>
</evidence>
<feature type="signal peptide" evidence="1">
    <location>
        <begin position="1"/>
        <end position="18"/>
    </location>
</feature>
<comment type="caution">
    <text evidence="2">The sequence shown here is derived from an EMBL/GenBank/DDBJ whole genome shotgun (WGS) entry which is preliminary data.</text>
</comment>
<reference evidence="2 3" key="1">
    <citation type="submission" date="2024-07" db="EMBL/GenBank/DDBJ databases">
        <title>The genome sequence of type strain Sediminicola luteus GDMCC 1.2596T.</title>
        <authorList>
            <person name="Liu Y."/>
        </authorList>
    </citation>
    <scope>NUCLEOTIDE SEQUENCE [LARGE SCALE GENOMIC DNA]</scope>
    <source>
        <strain evidence="2 3">GDMCC 1.2596</strain>
    </source>
</reference>
<proteinExistence type="predicted"/>
<organism evidence="2 3">
    <name type="scientific">Sediminicola luteus</name>
    <dbReference type="NCBI Taxonomy" id="319238"/>
    <lineage>
        <taxon>Bacteria</taxon>
        <taxon>Pseudomonadati</taxon>
        <taxon>Bacteroidota</taxon>
        <taxon>Flavobacteriia</taxon>
        <taxon>Flavobacteriales</taxon>
        <taxon>Flavobacteriaceae</taxon>
        <taxon>Sediminicola</taxon>
    </lineage>
</organism>
<evidence type="ECO:0000313" key="3">
    <source>
        <dbReference type="Proteomes" id="UP001549773"/>
    </source>
</evidence>
<evidence type="ECO:0000256" key="1">
    <source>
        <dbReference type="SAM" id="SignalP"/>
    </source>
</evidence>
<gene>
    <name evidence="2" type="ORF">ABXZ32_00515</name>
</gene>
<feature type="chain" id="PRO_5046593276" evidence="1">
    <location>
        <begin position="19"/>
        <end position="237"/>
    </location>
</feature>
<protein>
    <submittedName>
        <fullName evidence="2">DUF2490 domain-containing protein</fullName>
    </submittedName>
</protein>
<sequence length="237" mass="27957">MKKIITILALILTIGTNAQQTGEDKFGAWYMYFGTNKISDKLSIHTEAQFRYYETTGNFNQLLLRTGLNYHINENAIATFGYGYIDTDPTFEETAALQDDFTFLGNEILEHRIFEQLILKNKLWEFLIEHRYRLEQRFIDNKSFRNNEKDTQHRARYRLQATLPLTDTFFLNFYDEIFINLQDNAFGQNRLYAALGIHITENSSVQLGYLKNHFNSGNFDRIQIGVFFNPDLRKKKE</sequence>